<accession>A0A841LGH3</accession>
<dbReference type="InterPro" id="IPR012341">
    <property type="entry name" value="6hp_glycosidase-like_sf"/>
</dbReference>
<evidence type="ECO:0000256" key="8">
    <source>
        <dbReference type="PROSITE-ProRule" id="PRU10058"/>
    </source>
</evidence>
<keyword evidence="4 9" id="KW-0378">Hydrolase</keyword>
<evidence type="ECO:0000256" key="5">
    <source>
        <dbReference type="ARBA" id="ARBA00023001"/>
    </source>
</evidence>
<dbReference type="EMBL" id="JACIIV010000015">
    <property type="protein sequence ID" value="MBB6228068.1"/>
    <property type="molecule type" value="Genomic_DNA"/>
</dbReference>
<evidence type="ECO:0000256" key="3">
    <source>
        <dbReference type="ARBA" id="ARBA00022729"/>
    </source>
</evidence>
<keyword evidence="7 9" id="KW-0119">Carbohydrate metabolism</keyword>
<comment type="caution">
    <text evidence="10">The sequence shown here is derived from an EMBL/GenBank/DDBJ whole genome shotgun (WGS) entry which is preliminary data.</text>
</comment>
<proteinExistence type="inferred from homology"/>
<dbReference type="InterPro" id="IPR008928">
    <property type="entry name" value="6-hairpin_glycosidase_sf"/>
</dbReference>
<feature type="active site" description="Nucleophile" evidence="8">
    <location>
        <position position="126"/>
    </location>
</feature>
<dbReference type="RefSeq" id="WP_184199733.1">
    <property type="nucleotide sequence ID" value="NZ_BMOX01000017.1"/>
</dbReference>
<keyword evidence="3" id="KW-0732">Signal</keyword>
<dbReference type="InterPro" id="IPR002037">
    <property type="entry name" value="Glyco_hydro_8"/>
</dbReference>
<comment type="similarity">
    <text evidence="2 9">Belongs to the glycosyl hydrolase 8 (cellulase D) family.</text>
</comment>
<comment type="catalytic activity">
    <reaction evidence="1">
        <text>Endohydrolysis of (1-&gt;4)-beta-D-glucosidic linkages in cellulose, lichenin and cereal beta-D-glucans.</text>
        <dbReference type="EC" id="3.2.1.4"/>
    </reaction>
</comment>
<evidence type="ECO:0000256" key="7">
    <source>
        <dbReference type="ARBA" id="ARBA00023326"/>
    </source>
</evidence>
<evidence type="ECO:0000313" key="10">
    <source>
        <dbReference type="EMBL" id="MBB6228068.1"/>
    </source>
</evidence>
<evidence type="ECO:0000313" key="11">
    <source>
        <dbReference type="Proteomes" id="UP000538147"/>
    </source>
</evidence>
<protein>
    <recommendedName>
        <fullName evidence="9">Glucanase</fullName>
        <ecNumber evidence="9">3.2.1.-</ecNumber>
    </recommendedName>
</protein>
<dbReference type="AlphaFoldDB" id="A0A841LGH3"/>
<dbReference type="EC" id="3.2.1.-" evidence="9"/>
<keyword evidence="7 9" id="KW-0624">Polysaccharide degradation</keyword>
<dbReference type="GO" id="GO:0030245">
    <property type="term" value="P:cellulose catabolic process"/>
    <property type="evidence" value="ECO:0007669"/>
    <property type="project" value="UniProtKB-KW"/>
</dbReference>
<keyword evidence="5" id="KW-0136">Cellulose degradation</keyword>
<organism evidence="10 11">
    <name type="scientific">Polymorphobacter multimanifer</name>
    <dbReference type="NCBI Taxonomy" id="1070431"/>
    <lineage>
        <taxon>Bacteria</taxon>
        <taxon>Pseudomonadati</taxon>
        <taxon>Pseudomonadota</taxon>
        <taxon>Alphaproteobacteria</taxon>
        <taxon>Sphingomonadales</taxon>
        <taxon>Sphingosinicellaceae</taxon>
        <taxon>Polymorphobacter</taxon>
    </lineage>
</organism>
<dbReference type="GO" id="GO:0008810">
    <property type="term" value="F:cellulase activity"/>
    <property type="evidence" value="ECO:0007669"/>
    <property type="project" value="UniProtKB-EC"/>
</dbReference>
<evidence type="ECO:0000256" key="2">
    <source>
        <dbReference type="ARBA" id="ARBA00009209"/>
    </source>
</evidence>
<dbReference type="PROSITE" id="PS00812">
    <property type="entry name" value="GLYCOSYL_HYDROL_F8"/>
    <property type="match status" value="1"/>
</dbReference>
<dbReference type="Pfam" id="PF01270">
    <property type="entry name" value="Glyco_hydro_8"/>
    <property type="match status" value="1"/>
</dbReference>
<dbReference type="InterPro" id="IPR019834">
    <property type="entry name" value="Glyco_hydro_8_CS"/>
</dbReference>
<dbReference type="Gene3D" id="1.50.10.10">
    <property type="match status" value="1"/>
</dbReference>
<sequence>MEFDRRSLLAAIVLTTSACARANGETDEQRETSRKSLSSASDWQAFSAVYLRPDGRIVDNGNGAISHSEGQGYGMLLAEAAADRAAFDSMWGWTEKTLARSDVALYSWRYSPGEAVPVSDPNNATDGDILIAWALLRAHARWRQPEHMARAREIATTIRTKLIHRQAGRSLLLPALTGFVRPDRTTINPCYYIWPAIDLFRRIDPSDAWEALARDGERLARDARFGPSRLPCDWVDVTATGVVLPAADKPPRFGFDAIRIPLYQLAGNRRSLATEVVSYWRQLIERKTMIPAWIDVVSGERAPYALSPGGTAMVGHLLHASDMVPASLPVLGSDYYSDVLTLLSRLLLPGKTGR</sequence>
<dbReference type="SUPFAM" id="SSF48208">
    <property type="entry name" value="Six-hairpin glycosidases"/>
    <property type="match status" value="1"/>
</dbReference>
<dbReference type="PROSITE" id="PS51257">
    <property type="entry name" value="PROKAR_LIPOPROTEIN"/>
    <property type="match status" value="1"/>
</dbReference>
<evidence type="ECO:0000256" key="9">
    <source>
        <dbReference type="RuleBase" id="RU361167"/>
    </source>
</evidence>
<gene>
    <name evidence="10" type="ORF">FHS79_002253</name>
</gene>
<dbReference type="PRINTS" id="PR00735">
    <property type="entry name" value="GLHYDRLASE8"/>
</dbReference>
<keyword evidence="11" id="KW-1185">Reference proteome</keyword>
<evidence type="ECO:0000256" key="4">
    <source>
        <dbReference type="ARBA" id="ARBA00022801"/>
    </source>
</evidence>
<evidence type="ECO:0000256" key="6">
    <source>
        <dbReference type="ARBA" id="ARBA00023295"/>
    </source>
</evidence>
<dbReference type="Proteomes" id="UP000538147">
    <property type="component" value="Unassembled WGS sequence"/>
</dbReference>
<reference evidence="10 11" key="1">
    <citation type="submission" date="2020-08" db="EMBL/GenBank/DDBJ databases">
        <title>Genomic Encyclopedia of Type Strains, Phase IV (KMG-IV): sequencing the most valuable type-strain genomes for metagenomic binning, comparative biology and taxonomic classification.</title>
        <authorList>
            <person name="Goeker M."/>
        </authorList>
    </citation>
    <scope>NUCLEOTIDE SEQUENCE [LARGE SCALE GENOMIC DNA]</scope>
    <source>
        <strain evidence="10 11">DSM 102189</strain>
    </source>
</reference>
<name>A0A841LGH3_9SPHN</name>
<evidence type="ECO:0000256" key="1">
    <source>
        <dbReference type="ARBA" id="ARBA00000966"/>
    </source>
</evidence>
<keyword evidence="6 9" id="KW-0326">Glycosidase</keyword>